<gene>
    <name evidence="2" type="ORF">GCM10023321_30170</name>
</gene>
<evidence type="ECO:0000259" key="1">
    <source>
        <dbReference type="Pfam" id="PF03235"/>
    </source>
</evidence>
<name>A0ABP9Q1W6_9PSEU</name>
<proteinExistence type="predicted"/>
<dbReference type="InterPro" id="IPR004919">
    <property type="entry name" value="GmrSD_N"/>
</dbReference>
<protein>
    <recommendedName>
        <fullName evidence="1">GmrSD restriction endonucleases N-terminal domain-containing protein</fullName>
    </recommendedName>
</protein>
<comment type="caution">
    <text evidence="2">The sequence shown here is derived from an EMBL/GenBank/DDBJ whole genome shotgun (WGS) entry which is preliminary data.</text>
</comment>
<reference evidence="3" key="1">
    <citation type="journal article" date="2019" name="Int. J. Syst. Evol. Microbiol.">
        <title>The Global Catalogue of Microorganisms (GCM) 10K type strain sequencing project: providing services to taxonomists for standard genome sequencing and annotation.</title>
        <authorList>
            <consortium name="The Broad Institute Genomics Platform"/>
            <consortium name="The Broad Institute Genome Sequencing Center for Infectious Disease"/>
            <person name="Wu L."/>
            <person name="Ma J."/>
        </authorList>
    </citation>
    <scope>NUCLEOTIDE SEQUENCE [LARGE SCALE GENOMIC DNA]</scope>
    <source>
        <strain evidence="3">JCM 18303</strain>
    </source>
</reference>
<dbReference type="Proteomes" id="UP001428817">
    <property type="component" value="Unassembled WGS sequence"/>
</dbReference>
<keyword evidence="3" id="KW-1185">Reference proteome</keyword>
<dbReference type="Pfam" id="PF03235">
    <property type="entry name" value="GmrSD_N"/>
    <property type="match status" value="1"/>
</dbReference>
<evidence type="ECO:0000313" key="2">
    <source>
        <dbReference type="EMBL" id="GAA5155833.1"/>
    </source>
</evidence>
<dbReference type="PANTHER" id="PTHR37292:SF2">
    <property type="entry name" value="DUF262 DOMAIN-CONTAINING PROTEIN"/>
    <property type="match status" value="1"/>
</dbReference>
<dbReference type="EMBL" id="BAABJP010000010">
    <property type="protein sequence ID" value="GAA5155833.1"/>
    <property type="molecule type" value="Genomic_DNA"/>
</dbReference>
<evidence type="ECO:0000313" key="3">
    <source>
        <dbReference type="Proteomes" id="UP001428817"/>
    </source>
</evidence>
<feature type="domain" description="GmrSD restriction endonucleases N-terminal" evidence="1">
    <location>
        <begin position="7"/>
        <end position="211"/>
    </location>
</feature>
<accession>A0ABP9Q1W6</accession>
<sequence>MESIGRGEVALPDIQRPFVCQASKVRDLLDSMYKGFPVGYLLFWETGAEPGARQIGGGNRDAVPRLLIVDGQQRLTSLFAVMTGREVMKSDYSLTRIRIAFRPTDATFAVADAAVERDSEFIPDISELWAPGGGRKRVERRYLKAVAEKRSELSQDEEDRLEEAIDRLYDLRNYPFKIVELSPGVDEEQVAEVFVRINSEGVTLNQADFILTLMSVFWEKGREQLEEFSRACKIPSLSGASPFNWYIQPSLPSCCGFRSLSRSDGQCCAWRIHSCAARTWRPAESTPPGAKHSSRAYRQLRNAYST</sequence>
<dbReference type="RefSeq" id="WP_221498492.1">
    <property type="nucleotide sequence ID" value="NZ_BAABJP010000010.1"/>
</dbReference>
<dbReference type="PANTHER" id="PTHR37292">
    <property type="entry name" value="VNG6097C"/>
    <property type="match status" value="1"/>
</dbReference>
<organism evidence="2 3">
    <name type="scientific">Pseudonocardia eucalypti</name>
    <dbReference type="NCBI Taxonomy" id="648755"/>
    <lineage>
        <taxon>Bacteria</taxon>
        <taxon>Bacillati</taxon>
        <taxon>Actinomycetota</taxon>
        <taxon>Actinomycetes</taxon>
        <taxon>Pseudonocardiales</taxon>
        <taxon>Pseudonocardiaceae</taxon>
        <taxon>Pseudonocardia</taxon>
    </lineage>
</organism>